<dbReference type="Pfam" id="PF00534">
    <property type="entry name" value="Glycos_transf_1"/>
    <property type="match status" value="1"/>
</dbReference>
<evidence type="ECO:0000313" key="8">
    <source>
        <dbReference type="Proteomes" id="UP000229278"/>
    </source>
</evidence>
<dbReference type="Pfam" id="PF13439">
    <property type="entry name" value="Glyco_transf_4"/>
    <property type="match status" value="1"/>
</dbReference>
<accession>A0A2G6PF83</accession>
<dbReference type="PANTHER" id="PTHR43179:SF12">
    <property type="entry name" value="GALACTOFURANOSYLTRANSFERASE GLFT2"/>
    <property type="match status" value="1"/>
</dbReference>
<dbReference type="Pfam" id="PF00535">
    <property type="entry name" value="Glycos_transf_2"/>
    <property type="match status" value="2"/>
</dbReference>
<evidence type="ECO:0000259" key="6">
    <source>
        <dbReference type="Pfam" id="PF13439"/>
    </source>
</evidence>
<dbReference type="InterPro" id="IPR001173">
    <property type="entry name" value="Glyco_trans_2-like"/>
</dbReference>
<dbReference type="CDD" id="cd00761">
    <property type="entry name" value="Glyco_tranf_GTA_type"/>
    <property type="match status" value="1"/>
</dbReference>
<dbReference type="SUPFAM" id="SSF53448">
    <property type="entry name" value="Nucleotide-diphospho-sugar transferases"/>
    <property type="match status" value="2"/>
</dbReference>
<dbReference type="InterPro" id="IPR029044">
    <property type="entry name" value="Nucleotide-diphossugar_trans"/>
</dbReference>
<organism evidence="7 8">
    <name type="scientific">Candidatus Contendibacter odensensis</name>
    <dbReference type="NCBI Taxonomy" id="1400860"/>
    <lineage>
        <taxon>Bacteria</taxon>
        <taxon>Pseudomonadati</taxon>
        <taxon>Pseudomonadota</taxon>
        <taxon>Gammaproteobacteria</taxon>
        <taxon>Candidatus Competibacteraceae</taxon>
        <taxon>Candidatus Contendibacter</taxon>
    </lineage>
</organism>
<evidence type="ECO:0000313" key="7">
    <source>
        <dbReference type="EMBL" id="PIE83162.1"/>
    </source>
</evidence>
<dbReference type="Gene3D" id="3.40.50.2000">
    <property type="entry name" value="Glycogen Phosphorylase B"/>
    <property type="match status" value="3"/>
</dbReference>
<comment type="caution">
    <text evidence="7">The sequence shown here is derived from an EMBL/GenBank/DDBJ whole genome shotgun (WGS) entry which is preliminary data.</text>
</comment>
<evidence type="ECO:0000256" key="3">
    <source>
        <dbReference type="ARBA" id="ARBA00022679"/>
    </source>
</evidence>
<dbReference type="InterPro" id="IPR001296">
    <property type="entry name" value="Glyco_trans_1"/>
</dbReference>
<feature type="domain" description="Glycosyltransferase subfamily 4-like N-terminal" evidence="6">
    <location>
        <begin position="1276"/>
        <end position="1377"/>
    </location>
</feature>
<evidence type="ECO:0000256" key="1">
    <source>
        <dbReference type="ARBA" id="ARBA00006739"/>
    </source>
</evidence>
<keyword evidence="2" id="KW-0328">Glycosyltransferase</keyword>
<dbReference type="SUPFAM" id="SSF53756">
    <property type="entry name" value="UDP-Glycosyltransferase/glycogen phosphorylase"/>
    <property type="match status" value="2"/>
</dbReference>
<comment type="similarity">
    <text evidence="1">Belongs to the glycosyltransferase 2 family.</text>
</comment>
<feature type="domain" description="Glycosyltransferase 2-like" evidence="5">
    <location>
        <begin position="966"/>
        <end position="1092"/>
    </location>
</feature>
<dbReference type="InterPro" id="IPR028098">
    <property type="entry name" value="Glyco_trans_4-like_N"/>
</dbReference>
<dbReference type="PANTHER" id="PTHR43179">
    <property type="entry name" value="RHAMNOSYLTRANSFERASE WBBL"/>
    <property type="match status" value="1"/>
</dbReference>
<feature type="domain" description="Glycosyltransferase 2-like" evidence="5">
    <location>
        <begin position="21"/>
        <end position="132"/>
    </location>
</feature>
<dbReference type="CDD" id="cd03801">
    <property type="entry name" value="GT4_PimA-like"/>
    <property type="match status" value="1"/>
</dbReference>
<feature type="domain" description="Glycosyl transferase family 1" evidence="4">
    <location>
        <begin position="1434"/>
        <end position="1585"/>
    </location>
</feature>
<reference evidence="7 8" key="1">
    <citation type="submission" date="2017-10" db="EMBL/GenBank/DDBJ databases">
        <title>Novel microbial diversity and functional potential in the marine mammal oral microbiome.</title>
        <authorList>
            <person name="Dudek N.K."/>
            <person name="Sun C.L."/>
            <person name="Burstein D."/>
            <person name="Kantor R.S."/>
            <person name="Aliaga Goltsman D.S."/>
            <person name="Bik E.M."/>
            <person name="Thomas B.C."/>
            <person name="Banfield J.F."/>
            <person name="Relman D.A."/>
        </authorList>
    </citation>
    <scope>NUCLEOTIDE SEQUENCE [LARGE SCALE GENOMIC DNA]</scope>
    <source>
        <strain evidence="7">DOLJORAL78_50_517</strain>
    </source>
</reference>
<evidence type="ECO:0008006" key="9">
    <source>
        <dbReference type="Google" id="ProtNLM"/>
    </source>
</evidence>
<dbReference type="EMBL" id="PDTV01000007">
    <property type="protein sequence ID" value="PIE83162.1"/>
    <property type="molecule type" value="Genomic_DNA"/>
</dbReference>
<evidence type="ECO:0000259" key="5">
    <source>
        <dbReference type="Pfam" id="PF00535"/>
    </source>
</evidence>
<keyword evidence="3" id="KW-0808">Transferase</keyword>
<dbReference type="GO" id="GO:0016757">
    <property type="term" value="F:glycosyltransferase activity"/>
    <property type="evidence" value="ECO:0007669"/>
    <property type="project" value="UniProtKB-KW"/>
</dbReference>
<protein>
    <recommendedName>
        <fullName evidence="9">Glycosyltransferase</fullName>
    </recommendedName>
</protein>
<sequence length="1625" mass="188406">MNLSPNTMNETFKPPSSVVDIIIPVYRGFKETRDCLNSVLNHPQNTDTEIIVINDFSPEEIIHNYLKDLAKEGKITLIENPSNQGFANTVNRGMVLHLERDVVLLNSDTEVHGNWLDRLRQCAYHDPKTGTVTPFSNNATICSYPRFIKANELPLDWSIETLDPLFCKLNSGHYIEIPTAVGFCMYITRSCLNQIGYFDAFSFKDGYGEENDFCMRAINIGLKNFLCSDTFIYHKGAVSFSVDSEKLCTKAQEKIKELHPHYFSLIDDFCTRDPARIMRRKIDLERLRNSPRKKLLFITHAWGGGTEKHVQDLTKILSSHYEILILRPENPAEVSIEWAKSEEELTFYFSIPYAYSDMLFFLKKINTFFIHFHHIIGINQQILQIPKDLGLSYDFTLHDYYPICPQFTLTHKDGHYCGEPDTLECAMCLKQRPAPWGMDIISWRTLFRNLLTKANRIIAPSLDVMERTRKYIPDANYEYLPHPEPFHIHFSNTNSYFFGNELKILVLGRLSLMKGLALLESCAIDAKERQLPLYFKVIGFPVEDVKQEPEIPLAFHGSYDDSQLPMLIERERADIIFFPALWPETYSYTLSAAMHSSLPIVAPCLGAFIERLAEYPVAYLLDKNNFAEQYNDFFIKLKNIALKKQRDQKKIFLMDQQYFFEKYTQPFMAIEQKPLDISVNNQAIIISNKDIYSSDHLNEQNISTLNRSDLIKLIQELPILNKSPSITKKEFTAHINALVSTNEDLTLSSKKQASFINDLKKEIAIREEKITQLNAEKNLKQKQLDERLLSIDEINKSIRAAIEYKEKHTYELENKVLELKNNLTEIYGSTSWKITAPIRWIKNFLLNSNHIFLLIFNLNRTLFSKKRLFNTILLYRKKINIFKFKFQSNHPNISHLTIEPFFYLMRKYIRPILKRLALIFFTDIAYEEATRSTHNNKTNTSDKGIPNFVPSERFESSNQPFQPFVTVIVPNYNHNNFLVKRLDSIYQQTYKNINVILLDDCSNDASRKTLTSYKNKYPEITQVHFNCKNTGNPFSQWKKGINLANTDIIWIAESDDFCEQNFLETLIPFFMDEAIQLAYCYSVFIDADNKPTNFTFKNYLSELNLNKWNTDYVESAHNEVINALGIKNTIPNVSSAIFRKPKNISLFNHSQWLNMKICGDWIFYLHLIRGGKVAFTNRTHNYYRFHSSNSSAATYKKPIYYIEHQVVIETIAQLYKIPDETLYKNGVLIERFWKQNMQNLNDKLNLKNFYDINKAIQKKEKRHPNLLMASFSFSTGGGEIFPIRLANELHQKGYGITFFNFNREPVNDNVRKMLSNDIPVFECTQNIGNLDQLLINFGIEIVHTHHASTEHFFAAYMKKTKKLVKHVVTMHGMYETLEQVHADSNLPVIINNVDLWVYIADKNLELFKAKGYDVKNKFIKIGNGMALPKINIINRNELNIPEDAFILCQASRSIPEKGWEEAINITKQARLLSKKDIHLILLGDGPVFQLLLKQKLPNYIHLLGFKNNTIDYYAMSDMGFLPSRFRGESFPLSVIECLFAEKPFIASDIGEIRNMLSVDGEIAGVVFPLDNWQIPINEVAQIIVDFSTNIKKYKKAQSCTKKAASRFEINNILKAYETAYKSVLA</sequence>
<evidence type="ECO:0000256" key="2">
    <source>
        <dbReference type="ARBA" id="ARBA00022676"/>
    </source>
</evidence>
<name>A0A2G6PF83_9GAMM</name>
<evidence type="ECO:0000259" key="4">
    <source>
        <dbReference type="Pfam" id="PF00534"/>
    </source>
</evidence>
<gene>
    <name evidence="7" type="ORF">CSA09_03610</name>
</gene>
<dbReference type="Gene3D" id="3.90.550.10">
    <property type="entry name" value="Spore Coat Polysaccharide Biosynthesis Protein SpsA, Chain A"/>
    <property type="match status" value="2"/>
</dbReference>
<proteinExistence type="inferred from homology"/>
<dbReference type="Proteomes" id="UP000229278">
    <property type="component" value="Unassembled WGS sequence"/>
</dbReference>